<dbReference type="EMBL" id="RCSW01000013">
    <property type="protein sequence ID" value="KAF7940671.1"/>
    <property type="molecule type" value="Genomic_DNA"/>
</dbReference>
<accession>A0A9P5IJA1</accession>
<evidence type="ECO:0000313" key="2">
    <source>
        <dbReference type="EMBL" id="KAF7940671.1"/>
    </source>
</evidence>
<comment type="caution">
    <text evidence="2">The sequence shown here is derived from an EMBL/GenBank/DDBJ whole genome shotgun (WGS) entry which is preliminary data.</text>
</comment>
<proteinExistence type="predicted"/>
<dbReference type="RefSeq" id="XP_038731560.1">
    <property type="nucleotide sequence ID" value="XM_038877370.1"/>
</dbReference>
<name>A0A9P5IJA1_9HELO</name>
<reference evidence="2 3" key="1">
    <citation type="journal article" date="2020" name="Genome Biol. Evol.">
        <title>Comparative genomics of Sclerotiniaceae.</title>
        <authorList>
            <person name="Valero Jimenez C.A."/>
            <person name="Steentjes M."/>
            <person name="Scholten O.E."/>
            <person name="Van Kan J.A.L."/>
        </authorList>
    </citation>
    <scope>NUCLEOTIDE SEQUENCE [LARGE SCALE GENOMIC DNA]</scope>
    <source>
        <strain evidence="2 3">MUCL 94</strain>
    </source>
</reference>
<organism evidence="2 3">
    <name type="scientific">Botrytis byssoidea</name>
    <dbReference type="NCBI Taxonomy" id="139641"/>
    <lineage>
        <taxon>Eukaryota</taxon>
        <taxon>Fungi</taxon>
        <taxon>Dikarya</taxon>
        <taxon>Ascomycota</taxon>
        <taxon>Pezizomycotina</taxon>
        <taxon>Leotiomycetes</taxon>
        <taxon>Helotiales</taxon>
        <taxon>Sclerotiniaceae</taxon>
        <taxon>Botrytis</taxon>
    </lineage>
</organism>
<sequence length="247" mass="28040">MVRTRVLHLETLTRAARRDASYDPGNESNSSAKIARRSTQLPLPVRDDDTISVLEPGLVNVVTKPRIERIEVVSPGESTSDDSDNFNYSSIVLQNVEELYWDPLGELSNFRVGELSASANFSVNIRTESREEVWPINMHVLEYEPSGKLFKITLNDTEGLSKYLKQTPVELSPARFYFLEDVSIHASPIVSRLLGCSIDVFRDHFKRASDDVAFLLPSRSYIQDHVVIPYQRCYRRSSAKSICEVQN</sequence>
<dbReference type="GeneID" id="62150446"/>
<evidence type="ECO:0000256" key="1">
    <source>
        <dbReference type="SAM" id="MobiDB-lite"/>
    </source>
</evidence>
<evidence type="ECO:0000313" key="3">
    <source>
        <dbReference type="Proteomes" id="UP000710849"/>
    </source>
</evidence>
<feature type="compositionally biased region" description="Polar residues" evidence="1">
    <location>
        <begin position="26"/>
        <end position="39"/>
    </location>
</feature>
<gene>
    <name evidence="2" type="ORF">EAE97_006857</name>
</gene>
<dbReference type="AlphaFoldDB" id="A0A9P5IJA1"/>
<keyword evidence="3" id="KW-1185">Reference proteome</keyword>
<feature type="region of interest" description="Disordered" evidence="1">
    <location>
        <begin position="17"/>
        <end position="39"/>
    </location>
</feature>
<protein>
    <submittedName>
        <fullName evidence="2">Uncharacterized protein</fullName>
    </submittedName>
</protein>
<dbReference type="Proteomes" id="UP000710849">
    <property type="component" value="Unassembled WGS sequence"/>
</dbReference>